<dbReference type="InterPro" id="IPR037171">
    <property type="entry name" value="NagB/RpiA_transferase-like"/>
</dbReference>
<dbReference type="Pfam" id="PF04198">
    <property type="entry name" value="Sugar-bind"/>
    <property type="match status" value="1"/>
</dbReference>
<keyword evidence="2" id="KW-0805">Transcription regulation</keyword>
<organism evidence="6 7">
    <name type="scientific">Anaerostipes butyraticus</name>
    <dbReference type="NCBI Taxonomy" id="645466"/>
    <lineage>
        <taxon>Bacteria</taxon>
        <taxon>Bacillati</taxon>
        <taxon>Bacillota</taxon>
        <taxon>Clostridia</taxon>
        <taxon>Lachnospirales</taxon>
        <taxon>Lachnospiraceae</taxon>
        <taxon>Anaerostipes</taxon>
    </lineage>
</organism>
<gene>
    <name evidence="6" type="ORF">ANBU17_14370</name>
</gene>
<dbReference type="GO" id="GO:0003677">
    <property type="term" value="F:DNA binding"/>
    <property type="evidence" value="ECO:0007669"/>
    <property type="project" value="UniProtKB-KW"/>
</dbReference>
<evidence type="ECO:0000256" key="2">
    <source>
        <dbReference type="ARBA" id="ARBA00023015"/>
    </source>
</evidence>
<reference evidence="6" key="1">
    <citation type="submission" date="2020-06" db="EMBL/GenBank/DDBJ databases">
        <title>Characterization of fructooligosaccharide metabolism and fructooligosaccharide-degrading enzymes in human commensal butyrate producers.</title>
        <authorList>
            <person name="Tanno H."/>
            <person name="Fujii T."/>
            <person name="Hirano K."/>
            <person name="Maeno S."/>
            <person name="Tonozuka T."/>
            <person name="Sakamoto M."/>
            <person name="Ohkuma M."/>
            <person name="Tochio T."/>
            <person name="Endo A."/>
        </authorList>
    </citation>
    <scope>NUCLEOTIDE SEQUENCE</scope>
    <source>
        <strain evidence="6">JCM 17466</strain>
    </source>
</reference>
<dbReference type="SUPFAM" id="SSF88659">
    <property type="entry name" value="Sigma3 and sigma4 domains of RNA polymerase sigma factors"/>
    <property type="match status" value="1"/>
</dbReference>
<dbReference type="SUPFAM" id="SSF100950">
    <property type="entry name" value="NagB/RpiA/CoA transferase-like"/>
    <property type="match status" value="1"/>
</dbReference>
<evidence type="ECO:0000313" key="6">
    <source>
        <dbReference type="EMBL" id="GFO85090.1"/>
    </source>
</evidence>
<keyword evidence="3" id="KW-0238">DNA-binding</keyword>
<protein>
    <submittedName>
        <fullName evidence="6">Deoxyribonucleoside regulator</fullName>
    </submittedName>
</protein>
<dbReference type="InterPro" id="IPR013324">
    <property type="entry name" value="RNA_pol_sigma_r3/r4-like"/>
</dbReference>
<comment type="similarity">
    <text evidence="1">Belongs to the SorC transcriptional regulatory family.</text>
</comment>
<dbReference type="InterPro" id="IPR007324">
    <property type="entry name" value="Sugar-bd_dom_put"/>
</dbReference>
<dbReference type="PANTHER" id="PTHR34294:SF1">
    <property type="entry name" value="TRANSCRIPTIONAL REGULATOR LSRR"/>
    <property type="match status" value="1"/>
</dbReference>
<dbReference type="GO" id="GO:0030246">
    <property type="term" value="F:carbohydrate binding"/>
    <property type="evidence" value="ECO:0007669"/>
    <property type="project" value="InterPro"/>
</dbReference>
<keyword evidence="7" id="KW-1185">Reference proteome</keyword>
<sequence length="318" mass="35603">MKNNENNDSMLDKMTLIATLYYKDKLSQQEIAKKLHISRPWVSKLLSRAEELGIVKIEIESPISGNSQLEEQLCQKYNLTYASVIDSHDSSRDYVAMSAVNYFISQIKPNDIIGIGWGNAVSRFIKNLHPMKFPDTQIIPLAGSFGATFEILPNYNAIRLADLTGGTVHLLHIPAFCSSQEEYQTLITNERTSHLLTLAEHADIVVTGIGTFETSFLTRYEIMSKEEIQTLKDADAIGDIALQFLSKTGKPVDTDITRRMIKADIFKTARNSRLSIGIAEGIYKTEIIHAVLSLHLINAFFTTKETALSLLDEKSELS</sequence>
<proteinExistence type="inferred from homology"/>
<dbReference type="AlphaFoldDB" id="A0A916VCU1"/>
<evidence type="ECO:0000259" key="5">
    <source>
        <dbReference type="Pfam" id="PF04198"/>
    </source>
</evidence>
<dbReference type="InterPro" id="IPR051054">
    <property type="entry name" value="SorC_transcr_regulators"/>
</dbReference>
<dbReference type="Gene3D" id="3.40.50.1360">
    <property type="match status" value="1"/>
</dbReference>
<evidence type="ECO:0000313" key="7">
    <source>
        <dbReference type="Proteomes" id="UP000613208"/>
    </source>
</evidence>
<comment type="caution">
    <text evidence="6">The sequence shown here is derived from an EMBL/GenBank/DDBJ whole genome shotgun (WGS) entry which is preliminary data.</text>
</comment>
<evidence type="ECO:0000256" key="3">
    <source>
        <dbReference type="ARBA" id="ARBA00023125"/>
    </source>
</evidence>
<feature type="domain" description="Sugar-binding" evidence="5">
    <location>
        <begin position="62"/>
        <end position="311"/>
    </location>
</feature>
<evidence type="ECO:0000256" key="1">
    <source>
        <dbReference type="ARBA" id="ARBA00010466"/>
    </source>
</evidence>
<name>A0A916VCU1_9FIRM</name>
<dbReference type="RefSeq" id="WP_201310797.1">
    <property type="nucleotide sequence ID" value="NZ_BLYI01000030.1"/>
</dbReference>
<evidence type="ECO:0000256" key="4">
    <source>
        <dbReference type="ARBA" id="ARBA00023163"/>
    </source>
</evidence>
<keyword evidence="4" id="KW-0804">Transcription</keyword>
<accession>A0A916VCU1</accession>
<dbReference type="Gene3D" id="1.10.10.60">
    <property type="entry name" value="Homeodomain-like"/>
    <property type="match status" value="1"/>
</dbReference>
<dbReference type="EMBL" id="BLYI01000030">
    <property type="protein sequence ID" value="GFO85090.1"/>
    <property type="molecule type" value="Genomic_DNA"/>
</dbReference>
<dbReference type="Pfam" id="PF13384">
    <property type="entry name" value="HTH_23"/>
    <property type="match status" value="1"/>
</dbReference>
<dbReference type="Proteomes" id="UP000613208">
    <property type="component" value="Unassembled WGS sequence"/>
</dbReference>
<dbReference type="PANTHER" id="PTHR34294">
    <property type="entry name" value="TRANSCRIPTIONAL REGULATOR-RELATED"/>
    <property type="match status" value="1"/>
</dbReference>